<feature type="region of interest" description="Disordered" evidence="1">
    <location>
        <begin position="1"/>
        <end position="23"/>
    </location>
</feature>
<feature type="region of interest" description="Disordered" evidence="1">
    <location>
        <begin position="134"/>
        <end position="160"/>
    </location>
</feature>
<protein>
    <submittedName>
        <fullName evidence="2">Mitochondrial enolase superfamily member 1</fullName>
    </submittedName>
</protein>
<feature type="compositionally biased region" description="Basic and acidic residues" evidence="1">
    <location>
        <begin position="138"/>
        <end position="147"/>
    </location>
</feature>
<dbReference type="PANTHER" id="PTHR33395:SF22">
    <property type="entry name" value="REVERSE TRANSCRIPTASE DOMAIN-CONTAINING PROTEIN"/>
    <property type="match status" value="1"/>
</dbReference>
<comment type="caution">
    <text evidence="2">The sequence shown here is derived from an EMBL/GenBank/DDBJ whole genome shotgun (WGS) entry which is preliminary data.</text>
</comment>
<proteinExistence type="predicted"/>
<organism evidence="2 3">
    <name type="scientific">Grus japonensis</name>
    <name type="common">Japanese crane</name>
    <name type="synonym">Red-crowned crane</name>
    <dbReference type="NCBI Taxonomy" id="30415"/>
    <lineage>
        <taxon>Eukaryota</taxon>
        <taxon>Metazoa</taxon>
        <taxon>Chordata</taxon>
        <taxon>Craniata</taxon>
        <taxon>Vertebrata</taxon>
        <taxon>Euteleostomi</taxon>
        <taxon>Archelosauria</taxon>
        <taxon>Archosauria</taxon>
        <taxon>Dinosauria</taxon>
        <taxon>Saurischia</taxon>
        <taxon>Theropoda</taxon>
        <taxon>Coelurosauria</taxon>
        <taxon>Aves</taxon>
        <taxon>Neognathae</taxon>
        <taxon>Neoaves</taxon>
        <taxon>Gruiformes</taxon>
        <taxon>Gruidae</taxon>
        <taxon>Grus</taxon>
    </lineage>
</organism>
<dbReference type="Proteomes" id="UP001623348">
    <property type="component" value="Unassembled WGS sequence"/>
</dbReference>
<dbReference type="PANTHER" id="PTHR33395">
    <property type="entry name" value="TRANSCRIPTASE, PUTATIVE-RELATED-RELATED"/>
    <property type="match status" value="1"/>
</dbReference>
<dbReference type="EMBL" id="BAAFJT010000002">
    <property type="protein sequence ID" value="GAB0182287.1"/>
    <property type="molecule type" value="Genomic_DNA"/>
</dbReference>
<evidence type="ECO:0000256" key="1">
    <source>
        <dbReference type="SAM" id="MobiDB-lite"/>
    </source>
</evidence>
<evidence type="ECO:0000313" key="2">
    <source>
        <dbReference type="EMBL" id="GAB0182287.1"/>
    </source>
</evidence>
<gene>
    <name evidence="2" type="ORF">GRJ2_000694000</name>
</gene>
<evidence type="ECO:0000313" key="3">
    <source>
        <dbReference type="Proteomes" id="UP001623348"/>
    </source>
</evidence>
<name>A0ABC9WDH5_GRUJA</name>
<reference evidence="2 3" key="1">
    <citation type="submission" date="2024-06" db="EMBL/GenBank/DDBJ databases">
        <title>The draft genome of Grus japonensis, version 3.</title>
        <authorList>
            <person name="Nabeshima K."/>
            <person name="Suzuki S."/>
            <person name="Onuma M."/>
        </authorList>
    </citation>
    <scope>NUCLEOTIDE SEQUENCE [LARGE SCALE GENOMIC DNA]</scope>
    <source>
        <strain evidence="2 3">451A</strain>
    </source>
</reference>
<sequence length="160" mass="18281">MLDNPFTEEIFPNTQSKPPLAQPEAISSHPITCYLGGNRQGQVALEEYREIVQAVRDQVRKAKALIELNLARDVKGNKKSFYRYVSDKRKTRENVDLLLKEAGDLVNWYMEKAEVLNNFFASVFTSKCSSHTTQVTEGKGRDWENKEPPTVGEDQVPEYL</sequence>
<keyword evidence="3" id="KW-1185">Reference proteome</keyword>
<accession>A0ABC9WDH5</accession>
<dbReference type="AlphaFoldDB" id="A0ABC9WDH5"/>